<dbReference type="Gene3D" id="1.25.40.10">
    <property type="entry name" value="Tetratricopeptide repeat domain"/>
    <property type="match status" value="1"/>
</dbReference>
<protein>
    <submittedName>
        <fullName evidence="2">AAA ATPase domain protein</fullName>
    </submittedName>
</protein>
<dbReference type="Pfam" id="PF13191">
    <property type="entry name" value="AAA_16"/>
    <property type="match status" value="1"/>
</dbReference>
<dbReference type="InterPro" id="IPR036388">
    <property type="entry name" value="WH-like_DNA-bd_sf"/>
</dbReference>
<accession>A0A399EYM7</accession>
<sequence length="805" mass="88366">MGLQPDLTRRLARLASGRRGLALALWGERGIGKSHVLQALRQAIPCQSFCVEAAALPGALATALPRPQHLPQWVRHCAEHLEQGEPLEPEDWAEALGEWLAALRCTGLPPSEAAASRRGSSIRCTDLAPVLLGLEDLHRAWPEDLEGVLALARRVSRTPGVALLVTSLTPLPAPFENHRLEPMGWEESQNFLQAQVGEPLPPEALEWIYLRSAGNPLFMREYRRHLTVQGYLWHGGRFWRWREPPAGCSPTTLSDLARQVVGQALRTPMLQRALGARACLGKAPNDELWAWVAGLSPEALRIARQSLETWGLLEGSAFTHPLYQETCLELLSPAQQQQYLQEIPPEAVRRPTPALRLAGLRQQYAELLRQAEGLEQAGHYRELEGLLEQAAQVAGRLGQGRAVAEAQIRLGALQIELGKYPQAHEALEAARDLLRRGDPHPLLARCRALLCRLHRERELPEGRLPALRAARAALALARSLAHTPTLALCLSEAALAEAWTGHAPRALALAHEALGAAQTPDERQNAQSALGQVLLSAGQLKAAQAALHKALELATIPLARHRLGLELDRLTGGLEPARRRLHKLQQLGLNGVAQRLERYFPELASPPAQARATPCPAATHCLEVLGPVQLSGRSIAGVKRQELLLYLLEARLLGRLEVSREELQQALYPHTEEALAPVLLEDLVDRTRSALGAEVVVQTPQGYALGAVTSDAERFLQSGHSSLWRGLYRQDLPGGLAQVRECLYSRLYQQACALLESNPLESARLSRILLEAQPYDPRALTLRLRILQATRLPNAVSPGSLQATR</sequence>
<dbReference type="InterPro" id="IPR011990">
    <property type="entry name" value="TPR-like_helical_dom_sf"/>
</dbReference>
<proteinExistence type="predicted"/>
<keyword evidence="3" id="KW-1185">Reference proteome</keyword>
<dbReference type="InterPro" id="IPR027417">
    <property type="entry name" value="P-loop_NTPase"/>
</dbReference>
<gene>
    <name evidence="2" type="ORF">Mrose_00738</name>
</gene>
<dbReference type="RefSeq" id="WP_119276078.1">
    <property type="nucleotide sequence ID" value="NZ_QWLA01000008.1"/>
</dbReference>
<dbReference type="SUPFAM" id="SSF48452">
    <property type="entry name" value="TPR-like"/>
    <property type="match status" value="1"/>
</dbReference>
<feature type="domain" description="Orc1-like AAA ATPase" evidence="1">
    <location>
        <begin position="7"/>
        <end position="161"/>
    </location>
</feature>
<evidence type="ECO:0000313" key="2">
    <source>
        <dbReference type="EMBL" id="RIH88705.1"/>
    </source>
</evidence>
<dbReference type="Gene3D" id="1.10.10.10">
    <property type="entry name" value="Winged helix-like DNA-binding domain superfamily/Winged helix DNA-binding domain"/>
    <property type="match status" value="1"/>
</dbReference>
<comment type="caution">
    <text evidence="2">The sequence shown here is derived from an EMBL/GenBank/DDBJ whole genome shotgun (WGS) entry which is preliminary data.</text>
</comment>
<organism evidence="2 3">
    <name type="scientific">Calidithermus roseus</name>
    <dbReference type="NCBI Taxonomy" id="1644118"/>
    <lineage>
        <taxon>Bacteria</taxon>
        <taxon>Thermotogati</taxon>
        <taxon>Deinococcota</taxon>
        <taxon>Deinococci</taxon>
        <taxon>Thermales</taxon>
        <taxon>Thermaceae</taxon>
        <taxon>Calidithermus</taxon>
    </lineage>
</organism>
<dbReference type="AlphaFoldDB" id="A0A399EYM7"/>
<dbReference type="EMBL" id="QWLA01000008">
    <property type="protein sequence ID" value="RIH88705.1"/>
    <property type="molecule type" value="Genomic_DNA"/>
</dbReference>
<evidence type="ECO:0000313" key="3">
    <source>
        <dbReference type="Proteomes" id="UP000265341"/>
    </source>
</evidence>
<dbReference type="Proteomes" id="UP000265341">
    <property type="component" value="Unassembled WGS sequence"/>
</dbReference>
<dbReference type="OrthoDB" id="32799at2"/>
<dbReference type="SUPFAM" id="SSF52540">
    <property type="entry name" value="P-loop containing nucleoside triphosphate hydrolases"/>
    <property type="match status" value="1"/>
</dbReference>
<name>A0A399EYM7_9DEIN</name>
<reference evidence="2 3" key="1">
    <citation type="submission" date="2018-08" db="EMBL/GenBank/DDBJ databases">
        <title>Meiothermus roseus NBRC 110900 genome sequencing project.</title>
        <authorList>
            <person name="Da Costa M.S."/>
            <person name="Albuquerque L."/>
            <person name="Raposo P."/>
            <person name="Froufe H.J.C."/>
            <person name="Barroso C.S."/>
            <person name="Egas C."/>
        </authorList>
    </citation>
    <scope>NUCLEOTIDE SEQUENCE [LARGE SCALE GENOMIC DNA]</scope>
    <source>
        <strain evidence="2 3">NBRC 110900</strain>
    </source>
</reference>
<dbReference type="InterPro" id="IPR041664">
    <property type="entry name" value="AAA_16"/>
</dbReference>
<evidence type="ECO:0000259" key="1">
    <source>
        <dbReference type="Pfam" id="PF13191"/>
    </source>
</evidence>